<sequence>MTSPTLSLVIPAYNEADSIGWLLESLMTELDQLDEIIVVDNNSTDETPQIVAGFTDRIAQLRVVTEKRPGVIAARNAGFDSATGDIIGRIDADARAKPGWARAVREFFATADETIGAGTGFFDQYDMPLQWVHRKLLTVALKSADKKGGDLPSLFGANMAIRRTTWEQIRPILLDQNGIFDDLDITLCVTEVGQRSVFVPGMDISASGRRMLSSVEVYRKFTDYMPATYEARGMHEQARRSVANVRTMRVLHRIFWLPSRAWDPVKGRYSLKQLFSKHKTRVLPYASS</sequence>
<evidence type="ECO:0000313" key="6">
    <source>
        <dbReference type="Proteomes" id="UP000225108"/>
    </source>
</evidence>
<dbReference type="GO" id="GO:0016757">
    <property type="term" value="F:glycosyltransferase activity"/>
    <property type="evidence" value="ECO:0007669"/>
    <property type="project" value="UniProtKB-KW"/>
</dbReference>
<dbReference type="AlphaFoldDB" id="A0A2G3PID3"/>
<keyword evidence="3 5" id="KW-0808">Transferase</keyword>
<keyword evidence="2" id="KW-0328">Glycosyltransferase</keyword>
<accession>A0A2G3PID3</accession>
<organism evidence="5 6">
    <name type="scientific">Williamsia marianensis</name>
    <dbReference type="NCBI Taxonomy" id="85044"/>
    <lineage>
        <taxon>Bacteria</taxon>
        <taxon>Bacillati</taxon>
        <taxon>Actinomycetota</taxon>
        <taxon>Actinomycetes</taxon>
        <taxon>Mycobacteriales</taxon>
        <taxon>Nocardiaceae</taxon>
        <taxon>Williamsia</taxon>
    </lineage>
</organism>
<proteinExistence type="inferred from homology"/>
<dbReference type="CDD" id="cd00761">
    <property type="entry name" value="Glyco_tranf_GTA_type"/>
    <property type="match status" value="1"/>
</dbReference>
<comment type="similarity">
    <text evidence="1">Belongs to the glycosyltransferase 2 family.</text>
</comment>
<dbReference type="RefSeq" id="WP_099383939.1">
    <property type="nucleotide sequence ID" value="NZ_PEBD01000010.1"/>
</dbReference>
<dbReference type="SUPFAM" id="SSF53448">
    <property type="entry name" value="Nucleotide-diphospho-sugar transferases"/>
    <property type="match status" value="1"/>
</dbReference>
<dbReference type="InterPro" id="IPR001173">
    <property type="entry name" value="Glyco_trans_2-like"/>
</dbReference>
<comment type="caution">
    <text evidence="5">The sequence shown here is derived from an EMBL/GenBank/DDBJ whole genome shotgun (WGS) entry which is preliminary data.</text>
</comment>
<dbReference type="Gene3D" id="3.90.550.10">
    <property type="entry name" value="Spore Coat Polysaccharide Biosynthesis Protein SpsA, Chain A"/>
    <property type="match status" value="1"/>
</dbReference>
<gene>
    <name evidence="5" type="ORF">CSW57_17640</name>
</gene>
<evidence type="ECO:0000256" key="3">
    <source>
        <dbReference type="ARBA" id="ARBA00022679"/>
    </source>
</evidence>
<evidence type="ECO:0000259" key="4">
    <source>
        <dbReference type="Pfam" id="PF00535"/>
    </source>
</evidence>
<evidence type="ECO:0000256" key="2">
    <source>
        <dbReference type="ARBA" id="ARBA00022676"/>
    </source>
</evidence>
<dbReference type="PANTHER" id="PTHR43630:SF1">
    <property type="entry name" value="POLY-BETA-1,6-N-ACETYL-D-GLUCOSAMINE SYNTHASE"/>
    <property type="match status" value="1"/>
</dbReference>
<evidence type="ECO:0000313" key="5">
    <source>
        <dbReference type="EMBL" id="PHV65569.1"/>
    </source>
</evidence>
<protein>
    <submittedName>
        <fullName evidence="5">Glycosyl transferase</fullName>
    </submittedName>
</protein>
<dbReference type="Proteomes" id="UP000225108">
    <property type="component" value="Unassembled WGS sequence"/>
</dbReference>
<dbReference type="PANTHER" id="PTHR43630">
    <property type="entry name" value="POLY-BETA-1,6-N-ACETYL-D-GLUCOSAMINE SYNTHASE"/>
    <property type="match status" value="1"/>
</dbReference>
<reference evidence="5 6" key="1">
    <citation type="submission" date="2017-10" db="EMBL/GenBank/DDBJ databases">
        <title>The draft genome sequence of Williamsia sp. BULT 1.1 isolated from the semi-arid grassland soils from South Africa.</title>
        <authorList>
            <person name="Kabwe M.H."/>
            <person name="Govender N."/>
            <person name="Mutseka Lunga P."/>
            <person name="Vikram S."/>
            <person name="Makhalanyane T.P."/>
        </authorList>
    </citation>
    <scope>NUCLEOTIDE SEQUENCE [LARGE SCALE GENOMIC DNA]</scope>
    <source>
        <strain evidence="5 6">BULT 1.1</strain>
    </source>
</reference>
<evidence type="ECO:0000256" key="1">
    <source>
        <dbReference type="ARBA" id="ARBA00006739"/>
    </source>
</evidence>
<feature type="domain" description="Glycosyltransferase 2-like" evidence="4">
    <location>
        <begin position="7"/>
        <end position="164"/>
    </location>
</feature>
<dbReference type="EMBL" id="PEBD01000010">
    <property type="protein sequence ID" value="PHV65569.1"/>
    <property type="molecule type" value="Genomic_DNA"/>
</dbReference>
<name>A0A2G3PID3_WILMA</name>
<dbReference type="InterPro" id="IPR029044">
    <property type="entry name" value="Nucleotide-diphossugar_trans"/>
</dbReference>
<dbReference type="Pfam" id="PF00535">
    <property type="entry name" value="Glycos_transf_2"/>
    <property type="match status" value="1"/>
</dbReference>